<organism evidence="2 3">
    <name type="scientific">Cymbomonas tetramitiformis</name>
    <dbReference type="NCBI Taxonomy" id="36881"/>
    <lineage>
        <taxon>Eukaryota</taxon>
        <taxon>Viridiplantae</taxon>
        <taxon>Chlorophyta</taxon>
        <taxon>Pyramimonadophyceae</taxon>
        <taxon>Pyramimonadales</taxon>
        <taxon>Pyramimonadaceae</taxon>
        <taxon>Cymbomonas</taxon>
    </lineage>
</organism>
<dbReference type="EMBL" id="LGRX02002130">
    <property type="protein sequence ID" value="KAK3284818.1"/>
    <property type="molecule type" value="Genomic_DNA"/>
</dbReference>
<accession>A0AAE0GVB0</accession>
<evidence type="ECO:0008006" key="4">
    <source>
        <dbReference type="Google" id="ProtNLM"/>
    </source>
</evidence>
<protein>
    <recommendedName>
        <fullName evidence="4">SAM domain-containing protein</fullName>
    </recommendedName>
</protein>
<name>A0AAE0GVB0_9CHLO</name>
<feature type="compositionally biased region" description="Polar residues" evidence="1">
    <location>
        <begin position="99"/>
        <end position="115"/>
    </location>
</feature>
<dbReference type="CDD" id="cd09487">
    <property type="entry name" value="SAM_superfamily"/>
    <property type="match status" value="1"/>
</dbReference>
<dbReference type="SUPFAM" id="SSF47769">
    <property type="entry name" value="SAM/Pointed domain"/>
    <property type="match status" value="1"/>
</dbReference>
<evidence type="ECO:0000256" key="1">
    <source>
        <dbReference type="SAM" id="MobiDB-lite"/>
    </source>
</evidence>
<gene>
    <name evidence="2" type="ORF">CYMTET_7551</name>
</gene>
<dbReference type="Proteomes" id="UP001190700">
    <property type="component" value="Unassembled WGS sequence"/>
</dbReference>
<comment type="caution">
    <text evidence="2">The sequence shown here is derived from an EMBL/GenBank/DDBJ whole genome shotgun (WGS) entry which is preliminary data.</text>
</comment>
<reference evidence="2 3" key="1">
    <citation type="journal article" date="2015" name="Genome Biol. Evol.">
        <title>Comparative Genomics of a Bacterivorous Green Alga Reveals Evolutionary Causalities and Consequences of Phago-Mixotrophic Mode of Nutrition.</title>
        <authorList>
            <person name="Burns J.A."/>
            <person name="Paasch A."/>
            <person name="Narechania A."/>
            <person name="Kim E."/>
        </authorList>
    </citation>
    <scope>NUCLEOTIDE SEQUENCE [LARGE SCALE GENOMIC DNA]</scope>
    <source>
        <strain evidence="2 3">PLY_AMNH</strain>
    </source>
</reference>
<sequence>MSHDLRPNSVETMPNDKYLAKEEFKALTPQQLVEWVSQRLPEHICRSELLPLLEAASLSGQDFLELTPEELVQDIKVQVLGHRKALIRLQELVLEDTKGSGSQQGELEQPESQEPASPIQERDSEEPSWRTALATQWEDTAEEFTTWWEGSAGDSKLALLEASRELICQQINDQHPNRLDLFCPELKPNHISRLTSPNLITNLIDIRLNQVEAVRDHDRRFVSSNCGNLPLEDVEVHTNNREMLMTTFLTNILMLASPKHEEAFNKAK</sequence>
<evidence type="ECO:0000313" key="3">
    <source>
        <dbReference type="Proteomes" id="UP001190700"/>
    </source>
</evidence>
<dbReference type="InterPro" id="IPR013761">
    <property type="entry name" value="SAM/pointed_sf"/>
</dbReference>
<feature type="region of interest" description="Disordered" evidence="1">
    <location>
        <begin position="98"/>
        <end position="128"/>
    </location>
</feature>
<keyword evidence="3" id="KW-1185">Reference proteome</keyword>
<dbReference type="AlphaFoldDB" id="A0AAE0GVB0"/>
<dbReference type="Gene3D" id="1.10.150.50">
    <property type="entry name" value="Transcription Factor, Ets-1"/>
    <property type="match status" value="1"/>
</dbReference>
<evidence type="ECO:0000313" key="2">
    <source>
        <dbReference type="EMBL" id="KAK3284818.1"/>
    </source>
</evidence>
<proteinExistence type="predicted"/>